<dbReference type="EMBL" id="QTSX02002853">
    <property type="protein sequence ID" value="KAJ9074559.1"/>
    <property type="molecule type" value="Genomic_DNA"/>
</dbReference>
<organism evidence="1 2">
    <name type="scientific">Entomophthora muscae</name>
    <dbReference type="NCBI Taxonomy" id="34485"/>
    <lineage>
        <taxon>Eukaryota</taxon>
        <taxon>Fungi</taxon>
        <taxon>Fungi incertae sedis</taxon>
        <taxon>Zoopagomycota</taxon>
        <taxon>Entomophthoromycotina</taxon>
        <taxon>Entomophthoromycetes</taxon>
        <taxon>Entomophthorales</taxon>
        <taxon>Entomophthoraceae</taxon>
        <taxon>Entomophthora</taxon>
    </lineage>
</organism>
<keyword evidence="2" id="KW-1185">Reference proteome</keyword>
<gene>
    <name evidence="1" type="ORF">DSO57_1005011</name>
</gene>
<dbReference type="Proteomes" id="UP001165960">
    <property type="component" value="Unassembled WGS sequence"/>
</dbReference>
<reference evidence="1" key="1">
    <citation type="submission" date="2022-04" db="EMBL/GenBank/DDBJ databases">
        <title>Genome of the entomopathogenic fungus Entomophthora muscae.</title>
        <authorList>
            <person name="Elya C."/>
            <person name="Lovett B.R."/>
            <person name="Lee E."/>
            <person name="Macias A.M."/>
            <person name="Hajek A.E."/>
            <person name="De Bivort B.L."/>
            <person name="Kasson M.T."/>
            <person name="De Fine Licht H.H."/>
            <person name="Stajich J.E."/>
        </authorList>
    </citation>
    <scope>NUCLEOTIDE SEQUENCE</scope>
    <source>
        <strain evidence="1">Berkeley</strain>
    </source>
</reference>
<evidence type="ECO:0000313" key="2">
    <source>
        <dbReference type="Proteomes" id="UP001165960"/>
    </source>
</evidence>
<protein>
    <submittedName>
        <fullName evidence="1">Uncharacterized protein</fullName>
    </submittedName>
</protein>
<name>A0ACC2TIL9_9FUNG</name>
<sequence length="165" mass="19225">MNANTDSLYDFIHQFTYLDAIHLKPSSLDHEKLSELLLSLKDIRSLRFDFEYHDFSPDLYKKTFKATTVFLEIDDDIYPSVLNWLASCFPNLEELGIDLSEIPCLYAEGEEPDSKSISELWEKLIERCPNLSKIHRSPGAAIQCQIEKKYPHILFDNNFPAKYED</sequence>
<accession>A0ACC2TIL9</accession>
<evidence type="ECO:0000313" key="1">
    <source>
        <dbReference type="EMBL" id="KAJ9074559.1"/>
    </source>
</evidence>
<proteinExistence type="predicted"/>
<comment type="caution">
    <text evidence="1">The sequence shown here is derived from an EMBL/GenBank/DDBJ whole genome shotgun (WGS) entry which is preliminary data.</text>
</comment>